<organism evidence="12 13">
    <name type="scientific">Kibdelosporangium philippinense</name>
    <dbReference type="NCBI Taxonomy" id="211113"/>
    <lineage>
        <taxon>Bacteria</taxon>
        <taxon>Bacillati</taxon>
        <taxon>Actinomycetota</taxon>
        <taxon>Actinomycetes</taxon>
        <taxon>Pseudonocardiales</taxon>
        <taxon>Pseudonocardiaceae</taxon>
        <taxon>Kibdelosporangium</taxon>
    </lineage>
</organism>
<dbReference type="Pfam" id="PF03483">
    <property type="entry name" value="B3_4"/>
    <property type="match status" value="1"/>
</dbReference>
<feature type="domain" description="FDX-ACB" evidence="10">
    <location>
        <begin position="590"/>
        <end position="682"/>
    </location>
</feature>
<dbReference type="EC" id="6.1.1.20" evidence="2"/>
<name>A0ABS8Z4P7_9PSEU</name>
<dbReference type="Proteomes" id="UP001521150">
    <property type="component" value="Unassembled WGS sequence"/>
</dbReference>
<dbReference type="InterPro" id="IPR036690">
    <property type="entry name" value="Fdx_antiC-bd_sf"/>
</dbReference>
<reference evidence="12 13" key="1">
    <citation type="submission" date="2021-12" db="EMBL/GenBank/DDBJ databases">
        <title>Genome sequence of Kibdelosporangium philippinense ATCC 49844.</title>
        <authorList>
            <person name="Fedorov E.A."/>
            <person name="Omeragic M."/>
            <person name="Shalygina K.F."/>
            <person name="Maclea K.S."/>
        </authorList>
    </citation>
    <scope>NUCLEOTIDE SEQUENCE [LARGE SCALE GENOMIC DNA]</scope>
    <source>
        <strain evidence="12 13">ATCC 49844</strain>
    </source>
</reference>
<evidence type="ECO:0000313" key="13">
    <source>
        <dbReference type="Proteomes" id="UP001521150"/>
    </source>
</evidence>
<keyword evidence="8" id="KW-0648">Protein biosynthesis</keyword>
<dbReference type="InterPro" id="IPR005146">
    <property type="entry name" value="B3/B4_tRNA-bd"/>
</dbReference>
<dbReference type="EMBL" id="JAJVCN010000001">
    <property type="protein sequence ID" value="MCE7001944.1"/>
    <property type="molecule type" value="Genomic_DNA"/>
</dbReference>
<evidence type="ECO:0000256" key="1">
    <source>
        <dbReference type="ARBA" id="ARBA00001946"/>
    </source>
</evidence>
<dbReference type="SUPFAM" id="SSF56037">
    <property type="entry name" value="PheT/TilS domain"/>
    <property type="match status" value="1"/>
</dbReference>
<dbReference type="InterPro" id="IPR009061">
    <property type="entry name" value="DNA-bd_dom_put_sf"/>
</dbReference>
<accession>A0ABS8Z4P7</accession>
<dbReference type="PROSITE" id="PS51447">
    <property type="entry name" value="FDX_ACB"/>
    <property type="match status" value="1"/>
</dbReference>
<evidence type="ECO:0000256" key="7">
    <source>
        <dbReference type="ARBA" id="ARBA00022842"/>
    </source>
</evidence>
<dbReference type="PROSITE" id="PS51483">
    <property type="entry name" value="B5"/>
    <property type="match status" value="1"/>
</dbReference>
<keyword evidence="4" id="KW-0479">Metal-binding</keyword>
<evidence type="ECO:0000256" key="6">
    <source>
        <dbReference type="ARBA" id="ARBA00022840"/>
    </source>
</evidence>
<dbReference type="PANTHER" id="PTHR10947">
    <property type="entry name" value="PHENYLALANYL-TRNA SYNTHETASE BETA CHAIN AND LEUCINE-RICH REPEAT-CONTAINING PROTEIN 47"/>
    <property type="match status" value="1"/>
</dbReference>
<gene>
    <name evidence="12" type="ORF">LWC34_03725</name>
</gene>
<dbReference type="SMART" id="SM00896">
    <property type="entry name" value="FDX-ACB"/>
    <property type="match status" value="1"/>
</dbReference>
<dbReference type="InterPro" id="IPR045864">
    <property type="entry name" value="aa-tRNA-synth_II/BPL/LPL"/>
</dbReference>
<dbReference type="Gene3D" id="3.50.40.10">
    <property type="entry name" value="Phenylalanyl-trna Synthetase, Chain B, domain 3"/>
    <property type="match status" value="1"/>
</dbReference>
<dbReference type="GO" id="GO:0016874">
    <property type="term" value="F:ligase activity"/>
    <property type="evidence" value="ECO:0007669"/>
    <property type="project" value="UniProtKB-KW"/>
</dbReference>
<dbReference type="InterPro" id="IPR020825">
    <property type="entry name" value="Phe-tRNA_synthase-like_B3/B4"/>
</dbReference>
<evidence type="ECO:0000256" key="5">
    <source>
        <dbReference type="ARBA" id="ARBA00022741"/>
    </source>
</evidence>
<evidence type="ECO:0000256" key="3">
    <source>
        <dbReference type="ARBA" id="ARBA00022598"/>
    </source>
</evidence>
<dbReference type="InterPro" id="IPR005121">
    <property type="entry name" value="Fdx_antiC-bd"/>
</dbReference>
<dbReference type="SMART" id="SM00873">
    <property type="entry name" value="B3_4"/>
    <property type="match status" value="1"/>
</dbReference>
<protein>
    <recommendedName>
        <fullName evidence="2">phenylalanine--tRNA ligase</fullName>
        <ecNumber evidence="2">6.1.1.20</ecNumber>
    </recommendedName>
</protein>
<keyword evidence="3 12" id="KW-0436">Ligase</keyword>
<dbReference type="Pfam" id="PF03484">
    <property type="entry name" value="B5"/>
    <property type="match status" value="1"/>
</dbReference>
<evidence type="ECO:0000256" key="2">
    <source>
        <dbReference type="ARBA" id="ARBA00012814"/>
    </source>
</evidence>
<dbReference type="SUPFAM" id="SSF54991">
    <property type="entry name" value="Anticodon-binding domain of PheRS"/>
    <property type="match status" value="1"/>
</dbReference>
<dbReference type="Gene3D" id="3.30.70.380">
    <property type="entry name" value="Ferrodoxin-fold anticodon-binding domain"/>
    <property type="match status" value="1"/>
</dbReference>
<sequence length="682" mass="73358">MKVSLEWLSDFVELPAESTPARLAHDLTLKAVEVDGFTEVDGDVVLEIDNKSLTNRPDLWGHYGIAREFAVIYDRPLAPLPTCPPAPSATHIVGTLDAELCGRFSATEFTVDGSVPTPAVVRDRLARIGEQSINLCVDLSNYVMFTVGQPTHVYDADRVRLPLSADFAERPGVLELLVGRTIDVITGMPVIRDADGVVAAAGVMGGASSAVSGSSQRFVLEAAAFRAGQVRRSVQRLGLRTEASARYEKELDTQRVDDAVGLFLDLLVTAAPDARITAAQDVVVRPTERQRIDVGLPFLARRIGTRLPDKEILAILGALGFECQISEDVLSVVAPTWRSTGDVSLPHDIVEEIARIHGYDRLPAVRPTVALNPVRSLNRKPLGRSVREQLAGRGGLTEVLTYPWSADHLLAVCGLDKAATVRIDGAPAPDRDSLRPSLVPNLLEAVADNLRYRKEFGVFEVGEVFSGAERVLYDSSGESLPGQTTALGIALAGTDGVTLFRRVKGLLEMLYRHCHVIELTLSGEPDEAWADPSARLAVSAGGVPVGALGLVRPRVCRAAGIEETLVACAELRLAGLSAHRSRDNRYAALPELPESDFDLSVVVADSVPWQTVEAVVLQGHELVSAVSYIGEYNGSWVPSGHRSLTLRVILRPRGTTLTAADIGVARAQVLEALAEQTGARLR</sequence>
<keyword evidence="13" id="KW-1185">Reference proteome</keyword>
<dbReference type="SUPFAM" id="SSF46955">
    <property type="entry name" value="Putative DNA-binding domain"/>
    <property type="match status" value="2"/>
</dbReference>
<evidence type="ECO:0000256" key="4">
    <source>
        <dbReference type="ARBA" id="ARBA00022723"/>
    </source>
</evidence>
<dbReference type="RefSeq" id="WP_233722989.1">
    <property type="nucleotide sequence ID" value="NZ_JAJVCN010000001.1"/>
</dbReference>
<evidence type="ECO:0000259" key="11">
    <source>
        <dbReference type="PROSITE" id="PS51483"/>
    </source>
</evidence>
<keyword evidence="5" id="KW-0547">Nucleotide-binding</keyword>
<dbReference type="SUPFAM" id="SSF55681">
    <property type="entry name" value="Class II aaRS and biotin synthetases"/>
    <property type="match status" value="1"/>
</dbReference>
<comment type="caution">
    <text evidence="12">The sequence shown here is derived from an EMBL/GenBank/DDBJ whole genome shotgun (WGS) entry which is preliminary data.</text>
</comment>
<comment type="cofactor">
    <cofactor evidence="1">
        <name>Mg(2+)</name>
        <dbReference type="ChEBI" id="CHEBI:18420"/>
    </cofactor>
</comment>
<keyword evidence="9" id="KW-0030">Aminoacyl-tRNA synthetase</keyword>
<evidence type="ECO:0000256" key="9">
    <source>
        <dbReference type="ARBA" id="ARBA00023146"/>
    </source>
</evidence>
<dbReference type="Pfam" id="PF17759">
    <property type="entry name" value="tRNA_synthFbeta"/>
    <property type="match status" value="1"/>
</dbReference>
<evidence type="ECO:0000259" key="10">
    <source>
        <dbReference type="PROSITE" id="PS51447"/>
    </source>
</evidence>
<evidence type="ECO:0000256" key="8">
    <source>
        <dbReference type="ARBA" id="ARBA00022917"/>
    </source>
</evidence>
<dbReference type="InterPro" id="IPR045060">
    <property type="entry name" value="Phe-tRNA-ligase_IIc_bsu"/>
</dbReference>
<dbReference type="Gene3D" id="3.30.930.10">
    <property type="entry name" value="Bira Bifunctional Protein, Domain 2"/>
    <property type="match status" value="1"/>
</dbReference>
<dbReference type="InterPro" id="IPR005147">
    <property type="entry name" value="tRNA_synthase_B5-dom"/>
</dbReference>
<proteinExistence type="predicted"/>
<evidence type="ECO:0000313" key="12">
    <source>
        <dbReference type="EMBL" id="MCE7001944.1"/>
    </source>
</evidence>
<dbReference type="PANTHER" id="PTHR10947:SF0">
    <property type="entry name" value="PHENYLALANINE--TRNA LIGASE BETA SUBUNIT"/>
    <property type="match status" value="1"/>
</dbReference>
<feature type="domain" description="B5" evidence="11">
    <location>
        <begin position="287"/>
        <end position="364"/>
    </location>
</feature>
<dbReference type="SMART" id="SM00874">
    <property type="entry name" value="B5"/>
    <property type="match status" value="1"/>
</dbReference>
<keyword evidence="6" id="KW-0067">ATP-binding</keyword>
<keyword evidence="7" id="KW-0460">Magnesium</keyword>
<dbReference type="Pfam" id="PF03147">
    <property type="entry name" value="FDX-ACB"/>
    <property type="match status" value="1"/>
</dbReference>
<dbReference type="InterPro" id="IPR041616">
    <property type="entry name" value="PheRS_beta_core"/>
</dbReference>
<dbReference type="Gene3D" id="3.30.56.10">
    <property type="match status" value="2"/>
</dbReference>